<feature type="region of interest" description="Disordered" evidence="4">
    <location>
        <begin position="1966"/>
        <end position="1985"/>
    </location>
</feature>
<dbReference type="InterPro" id="IPR000700">
    <property type="entry name" value="PAS-assoc_C"/>
</dbReference>
<proteinExistence type="predicted"/>
<feature type="domain" description="PAC" evidence="8">
    <location>
        <begin position="1531"/>
        <end position="1582"/>
    </location>
</feature>
<dbReference type="Pfam" id="PF13188">
    <property type="entry name" value="PAS_8"/>
    <property type="match status" value="1"/>
</dbReference>
<reference evidence="9 10" key="1">
    <citation type="submission" date="2023-01" db="EMBL/GenBank/DDBJ databases">
        <title>Minimal conservation of predation-associated metabolite biosynthetic gene clusters underscores biosynthetic potential of Myxococcota including descriptions for ten novel species: Archangium lansinium sp. nov., Myxococcus landrumus sp. nov., Nannocystis bai.</title>
        <authorList>
            <person name="Ahearne A."/>
            <person name="Stevens C."/>
            <person name="Dowd S."/>
        </authorList>
    </citation>
    <scope>NUCLEOTIDE SEQUENCE [LARGE SCALE GENOMIC DNA]</scope>
    <source>
        <strain evidence="9 10">WIWO2</strain>
    </source>
</reference>
<dbReference type="Gene3D" id="1.10.510.10">
    <property type="entry name" value="Transferase(Phosphotransferase) domain 1"/>
    <property type="match status" value="1"/>
</dbReference>
<dbReference type="PANTHER" id="PTHR43642">
    <property type="entry name" value="HYBRID SIGNAL TRANSDUCTION HISTIDINE KINASE G"/>
    <property type="match status" value="1"/>
</dbReference>
<dbReference type="InterPro" id="IPR041664">
    <property type="entry name" value="AAA_16"/>
</dbReference>
<feature type="domain" description="PAS" evidence="7">
    <location>
        <begin position="1458"/>
        <end position="1528"/>
    </location>
</feature>
<evidence type="ECO:0000256" key="1">
    <source>
        <dbReference type="ARBA" id="ARBA00000085"/>
    </source>
</evidence>
<dbReference type="RefSeq" id="WP_272101182.1">
    <property type="nucleotide sequence ID" value="NZ_JAQNDK010000004.1"/>
</dbReference>
<keyword evidence="3" id="KW-0597">Phosphoprotein</keyword>
<organism evidence="9 10">
    <name type="scientific">Sorangium atrum</name>
    <dbReference type="NCBI Taxonomy" id="2995308"/>
    <lineage>
        <taxon>Bacteria</taxon>
        <taxon>Pseudomonadati</taxon>
        <taxon>Myxococcota</taxon>
        <taxon>Polyangia</taxon>
        <taxon>Polyangiales</taxon>
        <taxon>Polyangiaceae</taxon>
        <taxon>Sorangium</taxon>
    </lineage>
</organism>
<accession>A0ABT5CD25</accession>
<protein>
    <recommendedName>
        <fullName evidence="2">histidine kinase</fullName>
        <ecNumber evidence="2">2.7.13.3</ecNumber>
    </recommendedName>
</protein>
<dbReference type="SUPFAM" id="SSF55781">
    <property type="entry name" value="GAF domain-like"/>
    <property type="match status" value="1"/>
</dbReference>
<dbReference type="Gene3D" id="3.30.450.40">
    <property type="match status" value="1"/>
</dbReference>
<dbReference type="InterPro" id="IPR004358">
    <property type="entry name" value="Sig_transdc_His_kin-like_C"/>
</dbReference>
<dbReference type="Pfam" id="PF00512">
    <property type="entry name" value="HisKA"/>
    <property type="match status" value="1"/>
</dbReference>
<comment type="catalytic activity">
    <reaction evidence="1">
        <text>ATP + protein L-histidine = ADP + protein N-phospho-L-histidine.</text>
        <dbReference type="EC" id="2.7.13.3"/>
    </reaction>
</comment>
<dbReference type="PANTHER" id="PTHR43642:SF1">
    <property type="entry name" value="HYBRID SIGNAL TRANSDUCTION HISTIDINE KINASE G"/>
    <property type="match status" value="1"/>
</dbReference>
<dbReference type="SMART" id="SM00387">
    <property type="entry name" value="HATPase_c"/>
    <property type="match status" value="1"/>
</dbReference>
<feature type="compositionally biased region" description="Basic and acidic residues" evidence="4">
    <location>
        <begin position="1966"/>
        <end position="1977"/>
    </location>
</feature>
<dbReference type="Gene3D" id="3.40.50.300">
    <property type="entry name" value="P-loop containing nucleotide triphosphate hydrolases"/>
    <property type="match status" value="1"/>
</dbReference>
<feature type="domain" description="Protein kinase" evidence="5">
    <location>
        <begin position="7"/>
        <end position="263"/>
    </location>
</feature>
<dbReference type="InterPro" id="IPR013656">
    <property type="entry name" value="PAS_4"/>
</dbReference>
<dbReference type="SMART" id="SM00091">
    <property type="entry name" value="PAS"/>
    <property type="match status" value="2"/>
</dbReference>
<dbReference type="Pfam" id="PF02518">
    <property type="entry name" value="HATPase_c"/>
    <property type="match status" value="1"/>
</dbReference>
<dbReference type="Gene3D" id="3.30.450.20">
    <property type="entry name" value="PAS domain"/>
    <property type="match status" value="2"/>
</dbReference>
<dbReference type="InterPro" id="IPR053159">
    <property type="entry name" value="Hybrid_Histidine_Kinase"/>
</dbReference>
<dbReference type="SMART" id="SM00065">
    <property type="entry name" value="GAF"/>
    <property type="match status" value="1"/>
</dbReference>
<dbReference type="Pfam" id="PF00069">
    <property type="entry name" value="Pkinase"/>
    <property type="match status" value="1"/>
</dbReference>
<dbReference type="Gene3D" id="1.10.287.130">
    <property type="match status" value="1"/>
</dbReference>
<dbReference type="InterPro" id="IPR000719">
    <property type="entry name" value="Prot_kinase_dom"/>
</dbReference>
<evidence type="ECO:0000313" key="9">
    <source>
        <dbReference type="EMBL" id="MDC0683032.1"/>
    </source>
</evidence>
<gene>
    <name evidence="9" type="ORF">POL72_35215</name>
</gene>
<dbReference type="PROSITE" id="PS50112">
    <property type="entry name" value="PAS"/>
    <property type="match status" value="1"/>
</dbReference>
<dbReference type="InterPro" id="IPR003594">
    <property type="entry name" value="HATPase_dom"/>
</dbReference>
<dbReference type="Pfam" id="PF08448">
    <property type="entry name" value="PAS_4"/>
    <property type="match status" value="1"/>
</dbReference>
<dbReference type="CDD" id="cd00075">
    <property type="entry name" value="HATPase"/>
    <property type="match status" value="1"/>
</dbReference>
<dbReference type="InterPro" id="IPR000014">
    <property type="entry name" value="PAS"/>
</dbReference>
<dbReference type="SMART" id="SM00388">
    <property type="entry name" value="HisKA"/>
    <property type="match status" value="1"/>
</dbReference>
<feature type="region of interest" description="Disordered" evidence="4">
    <location>
        <begin position="1657"/>
        <end position="1678"/>
    </location>
</feature>
<comment type="caution">
    <text evidence="9">The sequence shown here is derived from an EMBL/GenBank/DDBJ whole genome shotgun (WGS) entry which is preliminary data.</text>
</comment>
<evidence type="ECO:0000256" key="3">
    <source>
        <dbReference type="ARBA" id="ARBA00022553"/>
    </source>
</evidence>
<dbReference type="Gene3D" id="3.30.565.10">
    <property type="entry name" value="Histidine kinase-like ATPase, C-terminal domain"/>
    <property type="match status" value="1"/>
</dbReference>
<feature type="domain" description="Histidine kinase" evidence="6">
    <location>
        <begin position="1750"/>
        <end position="1967"/>
    </location>
</feature>
<dbReference type="EC" id="2.7.13.3" evidence="2"/>
<dbReference type="NCBIfam" id="TIGR00229">
    <property type="entry name" value="sensory_box"/>
    <property type="match status" value="1"/>
</dbReference>
<dbReference type="InterPro" id="IPR029016">
    <property type="entry name" value="GAF-like_dom_sf"/>
</dbReference>
<dbReference type="SUPFAM" id="SSF56112">
    <property type="entry name" value="Protein kinase-like (PK-like)"/>
    <property type="match status" value="1"/>
</dbReference>
<dbReference type="EMBL" id="JAQNDK010000004">
    <property type="protein sequence ID" value="MDC0683032.1"/>
    <property type="molecule type" value="Genomic_DNA"/>
</dbReference>
<dbReference type="CDD" id="cd00082">
    <property type="entry name" value="HisKA"/>
    <property type="match status" value="1"/>
</dbReference>
<dbReference type="CDD" id="cd00130">
    <property type="entry name" value="PAS"/>
    <property type="match status" value="1"/>
</dbReference>
<dbReference type="InterPro" id="IPR011009">
    <property type="entry name" value="Kinase-like_dom_sf"/>
</dbReference>
<dbReference type="SUPFAM" id="SSF55874">
    <property type="entry name" value="ATPase domain of HSP90 chaperone/DNA topoisomerase II/histidine kinase"/>
    <property type="match status" value="1"/>
</dbReference>
<evidence type="ECO:0000313" key="10">
    <source>
        <dbReference type="Proteomes" id="UP001217485"/>
    </source>
</evidence>
<dbReference type="InterPro" id="IPR035965">
    <property type="entry name" value="PAS-like_dom_sf"/>
</dbReference>
<sequence>MQTATEYLAEAVLDEGPDFALYRARGPAGRSVLVKALKAAHPSTAEYEALRRELEATRLVGCDVAMEAVRICTFHGQPALVIQDDGATPLARLMGTPMDLGRFLRLSIAIADALATIHGRQIVHLGLTPHRVMLMPGDDIKLTGFSPWSLSPGRCSPRSARPAPCTWPYLSLEQGGRLGVAIDHRSDLYSLGVILFELLTGRLPFAANDLLGWLYCHAAVVPPSPLVSVPGLPSTVAELVLKLLAKLPEDRYQSAAGLQHDLVRCREALRTKGRIAPFQPGLADVPPPLRLTPGLYGRAGEVARLEGAVARVGSDGRTELVLISGLPGVGKTRLVHRLGESVRAPAARFTGGRCEAAPRHASCEALLAALDGALVQALEEGEASRAELQRGLAGALGANASLLAGMLPALARILGQQSPPPEIPPPEAEARFLLALGQLLGALARPGKPLIVFLDDLQWTDADTLKVVERWATDPGVRDTLILGAYRSNEVSDSHAVRRMIRRLREQDVAVTEIAIAPLSADAVTSWVADSLRAPREEVAPLAVSLHEKTGGNPLFVAQLAGTLYQEGLIRFSTTARAFRWDLEKIRAKRCSDDVAEIIAANLRSLDAGTQDALRRFAVFGDAADLATLALLLGCPEDAVIERLQAAFALRLIVRIDREIRFLHDRIHQVAYELTPAEQRPEAHLAAARALLDGLLPDRIEAQLFEIVRQITRGASRITSPEERARAAELDLRAGRKAQAATHHAAAIGFFLQGAELLGGARAELAFELDFALAQCRFATGELAAAERICASLCERASGRCAAATVYALLAEIQVAQGAMDAAVESCVAGFGHCGLPLPRHPEAAAVDAAVAAALGRLEGRALAISALPDLPPMTDPRTRAVCDLAATLYQPAYHASWDVMAAAASVAVELSLTHGNTSSSAAAYATFGLVLAERRGRPADAFAFGEAGYRLAQREEHSPYRPRASFTFIVLLGYLKMPVRRCLELMQRELDAAISAGNYPFACYFGHQLVALRLFVGDSLDDVADEATRRLAFAERTSGWLDQEVFRAQLRLIARLRDPSAPDRPADCAVEELAQRSPIRGFHGHLLELQTRLHLGDPGGAVEAAERAGALLQAARGFLGAAQLHFYAAVARSAGHARAPPPACLEAVRAHLAHLTALAEVSPANFAHQAALVSAELARLSGDELAAERAYEQALKDARAGGFLEVEGLASELCARFYEQRGLDTAASAYLARARDSYEAWGARAKVCALLQRHPELARRPASGCADVKYLDMLGILKASQEISSALVLPQLHARLLRVAMEHVGAQRGCLLLSSPEGLVLAEASGDGERAFGPAGRLAAPSQVPLSLCRAVVRARKPIAIADAAAPHRFTMDPYFGDALRPRRSALGVPIVRQDEAVGLLYLENDLVPGAFSTAELDVLDVLASQAAISLENARLYGELQLENAQRRRAEASLHDSSSLLQAILDNTPAVVFVKAPDGRYLLINRRYEDVVHVSREDILGKTDHELFPTEIADAVRANDLAALREDNPIERDEFVSAPDGMHVFLSLKFPLRHPDGTSYAVCGISTDVTERKRAEEMLRHSHALLEATLDSTADGILVVDDAGRPVRHNRRFREMWGIPEHVLLSQDDRLALCVDQLADSEQLLQETKTARTAKTAKTAKMTRTTRSVDDPREASGVDTLTFDDGRVFERCSQPQRVSGRIVGRVWSFRDVTTRVQAEQQRDRLLADEQRARARAEEAVRVRDEFLSVASHELRTPLTSLQLAVHSMEKKLSRGAEGIERARASVDLSQRQIKRLVALVDMLLDVSRIQAGRLELDPIEIDLRAIVGEVATYLDDQLARAGCALDVRAAGPVVGRWDAQRIEQVVTNLLSNAIKFGGGKPLELTIASDGEIARLSVTDHGIGIPADVREQVFERYRRGVSSRHYGGLGLGLYITRTIVEAHGGRVSVASEIGEGSTFSVELPLSRDVKPPANDRERRRRRRTE</sequence>
<dbReference type="PROSITE" id="PS50011">
    <property type="entry name" value="PROTEIN_KINASE_DOM"/>
    <property type="match status" value="1"/>
</dbReference>
<dbReference type="Proteomes" id="UP001217485">
    <property type="component" value="Unassembled WGS sequence"/>
</dbReference>
<dbReference type="InterPro" id="IPR003018">
    <property type="entry name" value="GAF"/>
</dbReference>
<dbReference type="PRINTS" id="PR00344">
    <property type="entry name" value="BCTRLSENSOR"/>
</dbReference>
<dbReference type="InterPro" id="IPR036890">
    <property type="entry name" value="HATPase_C_sf"/>
</dbReference>
<dbReference type="PROSITE" id="PS50113">
    <property type="entry name" value="PAC"/>
    <property type="match status" value="1"/>
</dbReference>
<evidence type="ECO:0000256" key="4">
    <source>
        <dbReference type="SAM" id="MobiDB-lite"/>
    </source>
</evidence>
<dbReference type="InterPro" id="IPR036097">
    <property type="entry name" value="HisK_dim/P_sf"/>
</dbReference>
<dbReference type="SUPFAM" id="SSF47384">
    <property type="entry name" value="Homodimeric domain of signal transducing histidine kinase"/>
    <property type="match status" value="1"/>
</dbReference>
<dbReference type="SMART" id="SM00220">
    <property type="entry name" value="S_TKc"/>
    <property type="match status" value="1"/>
</dbReference>
<evidence type="ECO:0000259" key="7">
    <source>
        <dbReference type="PROSITE" id="PS50112"/>
    </source>
</evidence>
<dbReference type="InterPro" id="IPR003661">
    <property type="entry name" value="HisK_dim/P_dom"/>
</dbReference>
<dbReference type="PROSITE" id="PS50109">
    <property type="entry name" value="HIS_KIN"/>
    <property type="match status" value="1"/>
</dbReference>
<dbReference type="InterPro" id="IPR005467">
    <property type="entry name" value="His_kinase_dom"/>
</dbReference>
<name>A0ABT5CD25_9BACT</name>
<evidence type="ECO:0000259" key="5">
    <source>
        <dbReference type="PROSITE" id="PS50011"/>
    </source>
</evidence>
<dbReference type="SUPFAM" id="SSF55785">
    <property type="entry name" value="PYP-like sensor domain (PAS domain)"/>
    <property type="match status" value="2"/>
</dbReference>
<evidence type="ECO:0000259" key="8">
    <source>
        <dbReference type="PROSITE" id="PS50113"/>
    </source>
</evidence>
<dbReference type="Pfam" id="PF13191">
    <property type="entry name" value="AAA_16"/>
    <property type="match status" value="1"/>
</dbReference>
<keyword evidence="10" id="KW-1185">Reference proteome</keyword>
<feature type="compositionally biased region" description="Basic and acidic residues" evidence="4">
    <location>
        <begin position="1668"/>
        <end position="1677"/>
    </location>
</feature>
<dbReference type="InterPro" id="IPR027417">
    <property type="entry name" value="P-loop_NTPase"/>
</dbReference>
<evidence type="ECO:0000259" key="6">
    <source>
        <dbReference type="PROSITE" id="PS50109"/>
    </source>
</evidence>
<dbReference type="Pfam" id="PF01590">
    <property type="entry name" value="GAF"/>
    <property type="match status" value="1"/>
</dbReference>
<dbReference type="SUPFAM" id="SSF52540">
    <property type="entry name" value="P-loop containing nucleoside triphosphate hydrolases"/>
    <property type="match status" value="1"/>
</dbReference>
<feature type="compositionally biased region" description="Low complexity" evidence="4">
    <location>
        <begin position="1657"/>
        <end position="1667"/>
    </location>
</feature>
<evidence type="ECO:0000256" key="2">
    <source>
        <dbReference type="ARBA" id="ARBA00012438"/>
    </source>
</evidence>